<comment type="caution">
    <text evidence="2">The sequence shown here is derived from an EMBL/GenBank/DDBJ whole genome shotgun (WGS) entry which is preliminary data.</text>
</comment>
<keyword evidence="3" id="KW-1185">Reference proteome</keyword>
<dbReference type="SUPFAM" id="SSF54909">
    <property type="entry name" value="Dimeric alpha+beta barrel"/>
    <property type="match status" value="1"/>
</dbReference>
<dbReference type="Proteomes" id="UP001238088">
    <property type="component" value="Unassembled WGS sequence"/>
</dbReference>
<dbReference type="Pfam" id="PF03992">
    <property type="entry name" value="ABM"/>
    <property type="match status" value="1"/>
</dbReference>
<evidence type="ECO:0000313" key="2">
    <source>
        <dbReference type="EMBL" id="MDQ0268847.1"/>
    </source>
</evidence>
<protein>
    <submittedName>
        <fullName evidence="2">Heme-degrading monooxygenase HmoA</fullName>
    </submittedName>
</protein>
<dbReference type="InterPro" id="IPR050404">
    <property type="entry name" value="Heme-degrading_MO"/>
</dbReference>
<accession>A0ABU0AC83</accession>
<organism evidence="2 3">
    <name type="scientific">Cytobacillus purgationiresistens</name>
    <dbReference type="NCBI Taxonomy" id="863449"/>
    <lineage>
        <taxon>Bacteria</taxon>
        <taxon>Bacillati</taxon>
        <taxon>Bacillota</taxon>
        <taxon>Bacilli</taxon>
        <taxon>Bacillales</taxon>
        <taxon>Bacillaceae</taxon>
        <taxon>Cytobacillus</taxon>
    </lineage>
</organism>
<sequence>MNLYITSGTRNFLSIIKQKHTKKPMVMMQNAQDTLLVHETPGKSIFQQPRSFKIINSEGTLRNGGFAVFNYIPLTDEAKPIFEYNNKNLSEKLAHLSGLQAVRVLEPLKTNTFLILTIWDKETHFKDWEATDAYKDMQSGTEYTQLLSSPAYAAKYYIQKDEE</sequence>
<proteinExistence type="predicted"/>
<dbReference type="PROSITE" id="PS51725">
    <property type="entry name" value="ABM"/>
    <property type="match status" value="1"/>
</dbReference>
<name>A0ABU0AC83_9BACI</name>
<dbReference type="GO" id="GO:0004497">
    <property type="term" value="F:monooxygenase activity"/>
    <property type="evidence" value="ECO:0007669"/>
    <property type="project" value="UniProtKB-KW"/>
</dbReference>
<dbReference type="PANTHER" id="PTHR34474:SF2">
    <property type="entry name" value="SIGNAL TRANSDUCTION PROTEIN TRAP"/>
    <property type="match status" value="1"/>
</dbReference>
<keyword evidence="2" id="KW-0560">Oxidoreductase</keyword>
<dbReference type="Gene3D" id="3.30.70.100">
    <property type="match status" value="1"/>
</dbReference>
<dbReference type="EMBL" id="JAUSUB010000002">
    <property type="protein sequence ID" value="MDQ0268847.1"/>
    <property type="molecule type" value="Genomic_DNA"/>
</dbReference>
<dbReference type="RefSeq" id="WP_307471934.1">
    <property type="nucleotide sequence ID" value="NZ_JAUSUB010000002.1"/>
</dbReference>
<dbReference type="PANTHER" id="PTHR34474">
    <property type="entry name" value="SIGNAL TRANSDUCTION PROTEIN TRAP"/>
    <property type="match status" value="1"/>
</dbReference>
<keyword evidence="2" id="KW-0503">Monooxygenase</keyword>
<dbReference type="InterPro" id="IPR007138">
    <property type="entry name" value="ABM_dom"/>
</dbReference>
<feature type="domain" description="ABM" evidence="1">
    <location>
        <begin position="66"/>
        <end position="158"/>
    </location>
</feature>
<reference evidence="2 3" key="1">
    <citation type="submission" date="2023-07" db="EMBL/GenBank/DDBJ databases">
        <title>Genomic Encyclopedia of Type Strains, Phase IV (KMG-IV): sequencing the most valuable type-strain genomes for metagenomic binning, comparative biology and taxonomic classification.</title>
        <authorList>
            <person name="Goeker M."/>
        </authorList>
    </citation>
    <scope>NUCLEOTIDE SEQUENCE [LARGE SCALE GENOMIC DNA]</scope>
    <source>
        <strain evidence="2 3">DSM 23494</strain>
    </source>
</reference>
<gene>
    <name evidence="2" type="ORF">J2S17_000716</name>
</gene>
<evidence type="ECO:0000259" key="1">
    <source>
        <dbReference type="PROSITE" id="PS51725"/>
    </source>
</evidence>
<dbReference type="InterPro" id="IPR011008">
    <property type="entry name" value="Dimeric_a/b-barrel"/>
</dbReference>
<evidence type="ECO:0000313" key="3">
    <source>
        <dbReference type="Proteomes" id="UP001238088"/>
    </source>
</evidence>